<reference evidence="1 2" key="1">
    <citation type="submission" date="2016-11" db="EMBL/GenBank/DDBJ databases">
        <title>Draft Genome Sequences of Nine Cyanobacterial Strains from Diverse Habitats.</title>
        <authorList>
            <person name="Zhu T."/>
            <person name="Hou S."/>
            <person name="Lu X."/>
            <person name="Hess W.R."/>
        </authorList>
    </citation>
    <scope>NUCLEOTIDE SEQUENCE [LARGE SCALE GENOMIC DNA]</scope>
    <source>
        <strain evidence="1 2">IAM M-71</strain>
    </source>
</reference>
<dbReference type="OrthoDB" id="573538at2"/>
<sequence length="89" mass="10261">MNPIAEILLEQVYYAQRLGKRILEVSGLDDDGVIYAFATPDTLVINCSDYQTTWRFEEEQLKLRQAIAKLKCSIQTIAIEKAGKTLYFW</sequence>
<evidence type="ECO:0000313" key="2">
    <source>
        <dbReference type="Proteomes" id="UP000185860"/>
    </source>
</evidence>
<dbReference type="EMBL" id="MRCE01000029">
    <property type="protein sequence ID" value="OKH33489.1"/>
    <property type="molecule type" value="Genomic_DNA"/>
</dbReference>
<dbReference type="Proteomes" id="UP000185860">
    <property type="component" value="Unassembled WGS sequence"/>
</dbReference>
<comment type="caution">
    <text evidence="1">The sequence shown here is derived from an EMBL/GenBank/DDBJ whole genome shotgun (WGS) entry which is preliminary data.</text>
</comment>
<name>A0A1U7IA81_9CYAN</name>
<organism evidence="1 2">
    <name type="scientific">[Phormidium ambiguum] IAM M-71</name>
    <dbReference type="NCBI Taxonomy" id="454136"/>
    <lineage>
        <taxon>Bacteria</taxon>
        <taxon>Bacillati</taxon>
        <taxon>Cyanobacteriota</taxon>
        <taxon>Cyanophyceae</taxon>
        <taxon>Oscillatoriophycideae</taxon>
        <taxon>Aerosakkonematales</taxon>
        <taxon>Aerosakkonemataceae</taxon>
        <taxon>Floridanema</taxon>
    </lineage>
</organism>
<protein>
    <submittedName>
        <fullName evidence="1">Uncharacterized protein</fullName>
    </submittedName>
</protein>
<dbReference type="AlphaFoldDB" id="A0A1U7IA81"/>
<accession>A0A1U7IA81</accession>
<proteinExistence type="predicted"/>
<dbReference type="RefSeq" id="WP_073595877.1">
    <property type="nucleotide sequence ID" value="NZ_MRCE01000029.1"/>
</dbReference>
<evidence type="ECO:0000313" key="1">
    <source>
        <dbReference type="EMBL" id="OKH33489.1"/>
    </source>
</evidence>
<gene>
    <name evidence="1" type="ORF">NIES2119_23210</name>
</gene>